<keyword evidence="5" id="KW-1185">Reference proteome</keyword>
<organism evidence="5 6">
    <name type="scientific">Acanthaster planci</name>
    <name type="common">Crown-of-thorns starfish</name>
    <dbReference type="NCBI Taxonomy" id="133434"/>
    <lineage>
        <taxon>Eukaryota</taxon>
        <taxon>Metazoa</taxon>
        <taxon>Echinodermata</taxon>
        <taxon>Eleutherozoa</taxon>
        <taxon>Asterozoa</taxon>
        <taxon>Asteroidea</taxon>
        <taxon>Valvatacea</taxon>
        <taxon>Valvatida</taxon>
        <taxon>Acanthasteridae</taxon>
        <taxon>Acanthaster</taxon>
    </lineage>
</organism>
<accession>A0A8B7YEJ1</accession>
<dbReference type="PANTHER" id="PTHR45632:SF17">
    <property type="entry name" value="KELCH-LIKE PROTEIN 31"/>
    <property type="match status" value="1"/>
</dbReference>
<dbReference type="PANTHER" id="PTHR45632">
    <property type="entry name" value="LD33804P"/>
    <property type="match status" value="1"/>
</dbReference>
<feature type="domain" description="BTB" evidence="4">
    <location>
        <begin position="78"/>
        <end position="143"/>
    </location>
</feature>
<proteinExistence type="predicted"/>
<dbReference type="GO" id="GO:0005737">
    <property type="term" value="C:cytoplasm"/>
    <property type="evidence" value="ECO:0007669"/>
    <property type="project" value="UniProtKB-ARBA"/>
</dbReference>
<dbReference type="SMART" id="SM00225">
    <property type="entry name" value="BTB"/>
    <property type="match status" value="1"/>
</dbReference>
<dbReference type="PIRSF" id="PIRSF037037">
    <property type="entry name" value="Kelch-like_protein_gigaxonin"/>
    <property type="match status" value="1"/>
</dbReference>
<evidence type="ECO:0000313" key="6">
    <source>
        <dbReference type="RefSeq" id="XP_022090051.1"/>
    </source>
</evidence>
<dbReference type="Pfam" id="PF24981">
    <property type="entry name" value="Beta-prop_ATRN-LZTR1"/>
    <property type="match status" value="1"/>
</dbReference>
<dbReference type="InterPro" id="IPR011333">
    <property type="entry name" value="SKP1/BTB/POZ_sf"/>
</dbReference>
<dbReference type="KEGG" id="aplc:110978967"/>
<dbReference type="Gene3D" id="2.120.10.80">
    <property type="entry name" value="Kelch-type beta propeller"/>
    <property type="match status" value="1"/>
</dbReference>
<dbReference type="InterPro" id="IPR017096">
    <property type="entry name" value="BTB-kelch_protein"/>
</dbReference>
<keyword evidence="1" id="KW-0880">Kelch repeat</keyword>
<dbReference type="InterPro" id="IPR015915">
    <property type="entry name" value="Kelch-typ_b-propeller"/>
</dbReference>
<dbReference type="SMART" id="SM00875">
    <property type="entry name" value="BACK"/>
    <property type="match status" value="1"/>
</dbReference>
<protein>
    <submittedName>
        <fullName evidence="6">Kelch-like protein 9 isoform X1</fullName>
    </submittedName>
</protein>
<dbReference type="InterPro" id="IPR000210">
    <property type="entry name" value="BTB/POZ_dom"/>
</dbReference>
<dbReference type="FunFam" id="1.25.40.420:FF:000001">
    <property type="entry name" value="Kelch-like family member 12"/>
    <property type="match status" value="1"/>
</dbReference>
<gene>
    <name evidence="6" type="primary">LOC110978967</name>
</gene>
<dbReference type="Gene3D" id="3.30.710.10">
    <property type="entry name" value="Potassium Channel Kv1.1, Chain A"/>
    <property type="match status" value="1"/>
</dbReference>
<evidence type="ECO:0000313" key="5">
    <source>
        <dbReference type="Proteomes" id="UP000694845"/>
    </source>
</evidence>
<sequence length="654" mass="73554">MSRCSSCRSNFPAPTPKMTTMASKVSTKVPLNMLQHRNSFCSSKHDEAPPPTRVFECPEHSSDVLKQLSALRTRRVLCDGTLICGENHFSIHRIVLAACSDFFRKMFIGNDNIKDIQISSSISRLGLEMLIHFAYTSQLTLTSENVHKTLQAAIQLGVQRVVDLCVQYLITTVCLQNCIELLHLAEKHDFSQLHAAAQNFILERFVSLSETKDFQTLTPEQMSFFISQDRMVSGSEIQLFETAAKWINHSPRTRMKFAPRLMKHIRFPLISSSDLVDQVESHSFMIENSECHQLLLEALNYHLVPQHQHLLQTARTRMRSTNEVVLIVGGELPNKSVSSNVMILDEPHCRLKHLTSIPLRRVDHSVAVLNDFLYVVGGQVTLTSSGKDSIGTVHRYDPRFNTWLQMCPMQQRRAFFCLVPLDGKLYAMGGKNEQGSLASMEAYNPGKNTWAYVQHLPEAMYAHASCVLNGKLYVSGGFTNHNFSKAMFEYDSQRDEWMPRHAMHAPRGFHMACVAGDHVYVMGGNQFSAYGERVDVMSVERYSPGHDQWLTVSPMLSGLSMAGVAAMDDQRIYVIGGYNGLARQREKDIHCYTVSKDEWDVVGELPGPALRMACCTMTLTTNLLNLATSDNQSTVSQGTSSLSNFTSVSQQYSR</sequence>
<reference evidence="6" key="1">
    <citation type="submission" date="2025-08" db="UniProtKB">
        <authorList>
            <consortium name="RefSeq"/>
        </authorList>
    </citation>
    <scope>IDENTIFICATION</scope>
</reference>
<evidence type="ECO:0000256" key="2">
    <source>
        <dbReference type="ARBA" id="ARBA00022737"/>
    </source>
</evidence>
<dbReference type="SUPFAM" id="SSF117281">
    <property type="entry name" value="Kelch motif"/>
    <property type="match status" value="1"/>
</dbReference>
<dbReference type="RefSeq" id="XP_022090051.1">
    <property type="nucleotide sequence ID" value="XM_022234359.1"/>
</dbReference>
<dbReference type="InterPro" id="IPR006652">
    <property type="entry name" value="Kelch_1"/>
</dbReference>
<dbReference type="AlphaFoldDB" id="A0A8B7YEJ1"/>
<dbReference type="PROSITE" id="PS50097">
    <property type="entry name" value="BTB"/>
    <property type="match status" value="1"/>
</dbReference>
<dbReference type="Gene3D" id="1.25.40.420">
    <property type="match status" value="1"/>
</dbReference>
<keyword evidence="2" id="KW-0677">Repeat</keyword>
<evidence type="ECO:0000256" key="3">
    <source>
        <dbReference type="SAM" id="MobiDB-lite"/>
    </source>
</evidence>
<dbReference type="GeneID" id="110978967"/>
<evidence type="ECO:0000259" key="4">
    <source>
        <dbReference type="PROSITE" id="PS50097"/>
    </source>
</evidence>
<dbReference type="InterPro" id="IPR011705">
    <property type="entry name" value="BACK"/>
</dbReference>
<dbReference type="SUPFAM" id="SSF54695">
    <property type="entry name" value="POZ domain"/>
    <property type="match status" value="1"/>
</dbReference>
<dbReference type="Proteomes" id="UP000694845">
    <property type="component" value="Unplaced"/>
</dbReference>
<dbReference type="InterPro" id="IPR056737">
    <property type="entry name" value="Beta-prop_ATRN-MKLN-like"/>
</dbReference>
<name>A0A8B7YEJ1_ACAPL</name>
<dbReference type="SMART" id="SM00612">
    <property type="entry name" value="Kelch"/>
    <property type="match status" value="6"/>
</dbReference>
<dbReference type="Pfam" id="PF00651">
    <property type="entry name" value="BTB"/>
    <property type="match status" value="1"/>
</dbReference>
<dbReference type="Pfam" id="PF07707">
    <property type="entry name" value="BACK"/>
    <property type="match status" value="1"/>
</dbReference>
<evidence type="ECO:0000256" key="1">
    <source>
        <dbReference type="ARBA" id="ARBA00022441"/>
    </source>
</evidence>
<feature type="region of interest" description="Disordered" evidence="3">
    <location>
        <begin position="632"/>
        <end position="654"/>
    </location>
</feature>
<dbReference type="OrthoDB" id="9982049at2759"/>